<evidence type="ECO:0000313" key="1">
    <source>
        <dbReference type="EMBL" id="QHG10386.1"/>
    </source>
</evidence>
<gene>
    <name evidence="1" type="ORF">GSF12_11200</name>
</gene>
<accession>A0A6P1KFG3</accession>
<organism evidence="1">
    <name type="scientific">Faucicola osloensis</name>
    <name type="common">Moraxella osloensis</name>
    <dbReference type="NCBI Taxonomy" id="34062"/>
    <lineage>
        <taxon>Bacteria</taxon>
        <taxon>Pseudomonadati</taxon>
        <taxon>Pseudomonadota</taxon>
        <taxon>Gammaproteobacteria</taxon>
        <taxon>Moraxellales</taxon>
        <taxon>Moraxellaceae</taxon>
        <taxon>Faucicola</taxon>
    </lineage>
</organism>
<proteinExistence type="predicted"/>
<reference evidence="1" key="1">
    <citation type="journal article" date="2020" name="Microbiol. Resour. Announc.">
        <title>Complete Genome Sequence of Moraxella osloensis Strain YV1, Isolated from an Australian Wastewater Treatment Plant.</title>
        <authorList>
            <person name="Batinovic S."/>
            <person name="Rice D.T.F."/>
            <person name="Seviour R.J."/>
            <person name="Petrovski S."/>
        </authorList>
    </citation>
    <scope>NUCLEOTIDE SEQUENCE</scope>
    <source>
        <strain evidence="1">YV1</strain>
    </source>
</reference>
<protein>
    <submittedName>
        <fullName evidence="1">Uncharacterized protein</fullName>
    </submittedName>
</protein>
<dbReference type="AlphaFoldDB" id="A0A6P1KFG3"/>
<sequence>MFNIFNKKPCNDPELLKRIQEDGIDYAALRFSQILIRDYLTRRIDAYNFILQELDGARQGNEQAKNFALESGIDSKEYIGTLKLDTPHLDSAQDFLIALSAKLHPKMDISISLKLKILENLMKYYGIGKYEL</sequence>
<name>A0A6P1KFG3_FAUOS</name>
<dbReference type="EMBL" id="CP047226">
    <property type="protein sequence ID" value="QHG10386.1"/>
    <property type="molecule type" value="Genomic_DNA"/>
</dbReference>